<evidence type="ECO:0000259" key="4">
    <source>
        <dbReference type="PROSITE" id="PS01124"/>
    </source>
</evidence>
<gene>
    <name evidence="5" type="ORF">EXU30_12255</name>
</gene>
<dbReference type="PANTHER" id="PTHR43280">
    <property type="entry name" value="ARAC-FAMILY TRANSCRIPTIONAL REGULATOR"/>
    <property type="match status" value="1"/>
</dbReference>
<dbReference type="SMART" id="SM00342">
    <property type="entry name" value="HTH_ARAC"/>
    <property type="match status" value="1"/>
</dbReference>
<dbReference type="EMBL" id="CP036200">
    <property type="protein sequence ID" value="QBF83383.1"/>
    <property type="molecule type" value="Genomic_DNA"/>
</dbReference>
<evidence type="ECO:0000256" key="1">
    <source>
        <dbReference type="ARBA" id="ARBA00023015"/>
    </source>
</evidence>
<evidence type="ECO:0000313" key="6">
    <source>
        <dbReference type="Proteomes" id="UP000291106"/>
    </source>
</evidence>
<dbReference type="OrthoDB" id="6256375at2"/>
<dbReference type="GO" id="GO:0043565">
    <property type="term" value="F:sequence-specific DNA binding"/>
    <property type="evidence" value="ECO:0007669"/>
    <property type="project" value="InterPro"/>
</dbReference>
<dbReference type="SUPFAM" id="SSF46689">
    <property type="entry name" value="Homeodomain-like"/>
    <property type="match status" value="1"/>
</dbReference>
<dbReference type="InterPro" id="IPR018060">
    <property type="entry name" value="HTH_AraC"/>
</dbReference>
<accession>A0A411PIL2</accession>
<organism evidence="5 6">
    <name type="scientific">Shewanella maritima</name>
    <dbReference type="NCBI Taxonomy" id="2520507"/>
    <lineage>
        <taxon>Bacteria</taxon>
        <taxon>Pseudomonadati</taxon>
        <taxon>Pseudomonadota</taxon>
        <taxon>Gammaproteobacteria</taxon>
        <taxon>Alteromonadales</taxon>
        <taxon>Shewanellaceae</taxon>
        <taxon>Shewanella</taxon>
    </lineage>
</organism>
<dbReference type="RefSeq" id="WP_130600437.1">
    <property type="nucleotide sequence ID" value="NZ_CP036200.1"/>
</dbReference>
<dbReference type="GO" id="GO:0003700">
    <property type="term" value="F:DNA-binding transcription factor activity"/>
    <property type="evidence" value="ECO:0007669"/>
    <property type="project" value="InterPro"/>
</dbReference>
<proteinExistence type="predicted"/>
<keyword evidence="6" id="KW-1185">Reference proteome</keyword>
<feature type="domain" description="HTH araC/xylS-type" evidence="4">
    <location>
        <begin position="116"/>
        <end position="201"/>
    </location>
</feature>
<dbReference type="KEGG" id="smai:EXU30_12255"/>
<evidence type="ECO:0000256" key="2">
    <source>
        <dbReference type="ARBA" id="ARBA00023125"/>
    </source>
</evidence>
<dbReference type="Pfam" id="PF12833">
    <property type="entry name" value="HTH_18"/>
    <property type="match status" value="1"/>
</dbReference>
<evidence type="ECO:0000256" key="3">
    <source>
        <dbReference type="ARBA" id="ARBA00023163"/>
    </source>
</evidence>
<keyword evidence="1" id="KW-0805">Transcription regulation</keyword>
<evidence type="ECO:0000313" key="5">
    <source>
        <dbReference type="EMBL" id="QBF83383.1"/>
    </source>
</evidence>
<dbReference type="PROSITE" id="PS01124">
    <property type="entry name" value="HTH_ARAC_FAMILY_2"/>
    <property type="match status" value="1"/>
</dbReference>
<reference evidence="5 6" key="1">
    <citation type="submission" date="2019-02" db="EMBL/GenBank/DDBJ databases">
        <title>Shewanella sp. D4-2 isolated from Dokdo Island.</title>
        <authorList>
            <person name="Baek K."/>
        </authorList>
    </citation>
    <scope>NUCLEOTIDE SEQUENCE [LARGE SCALE GENOMIC DNA]</scope>
    <source>
        <strain evidence="5 6">D4-2</strain>
    </source>
</reference>
<dbReference type="InterPro" id="IPR009057">
    <property type="entry name" value="Homeodomain-like_sf"/>
</dbReference>
<name>A0A411PIL2_9GAMM</name>
<dbReference type="Proteomes" id="UP000291106">
    <property type="component" value="Chromosome"/>
</dbReference>
<protein>
    <submittedName>
        <fullName evidence="5">AraC family transcriptional regulator</fullName>
    </submittedName>
</protein>
<keyword evidence="3" id="KW-0804">Transcription</keyword>
<sequence>MRTNLDWRLQEDENQLRFIVNPAYGSVYEELVLYHFFAALLARIDVSYDEVEIKFAKDIASYSQYNLLPYCNFDNGRFELVVAKESAGKMINPLFLNRIMSDYDLIIAACNMIPVSELNVTSLSFILSMSKRTLTKYCEEMGISLKTLINHVKYKRARRLLVINDGNVKATACDCGYTDQGRISKIFSQISGQSPSEYYKEQQ</sequence>
<dbReference type="PANTHER" id="PTHR43280:SF28">
    <property type="entry name" value="HTH-TYPE TRANSCRIPTIONAL ACTIVATOR RHAS"/>
    <property type="match status" value="1"/>
</dbReference>
<dbReference type="Gene3D" id="1.10.10.60">
    <property type="entry name" value="Homeodomain-like"/>
    <property type="match status" value="1"/>
</dbReference>
<dbReference type="AlphaFoldDB" id="A0A411PIL2"/>
<keyword evidence="2" id="KW-0238">DNA-binding</keyword>